<dbReference type="PANTHER" id="PTHR36918">
    <property type="match status" value="1"/>
</dbReference>
<dbReference type="Pfam" id="PF02556">
    <property type="entry name" value="SecB"/>
    <property type="match status" value="1"/>
</dbReference>
<proteinExistence type="inferred from homology"/>
<dbReference type="Proteomes" id="UP000295620">
    <property type="component" value="Unassembled WGS sequence"/>
</dbReference>
<dbReference type="Gene3D" id="3.10.420.10">
    <property type="entry name" value="SecB-like"/>
    <property type="match status" value="1"/>
</dbReference>
<comment type="caution">
    <text evidence="5">The sequence shown here is derived from an EMBL/GenBank/DDBJ whole genome shotgun (WGS) entry which is preliminary data.</text>
</comment>
<keyword evidence="3" id="KW-0653">Protein transport</keyword>
<evidence type="ECO:0000256" key="1">
    <source>
        <dbReference type="ARBA" id="ARBA00009990"/>
    </source>
</evidence>
<evidence type="ECO:0000256" key="3">
    <source>
        <dbReference type="ARBA" id="ARBA00022927"/>
    </source>
</evidence>
<dbReference type="InterPro" id="IPR003708">
    <property type="entry name" value="SecB"/>
</dbReference>
<protein>
    <submittedName>
        <fullName evidence="5">Protein translocase subunit secB</fullName>
    </submittedName>
</protein>
<comment type="similarity">
    <text evidence="1">Belongs to the SecB family.</text>
</comment>
<sequence length="146" mass="16428">MSQTPSFQISEIFLLDSQFKREHKIDFQHPSFKNKVSIETDYNYNEENKILEITVLLNFSAGISNKKYISAKIIMVGIFNCSGDAQLSVEQFSKANGPAIMFPFLREHLASVSLKAGIKPILLPAINFIKLAAENKIKKIAPKPLK</sequence>
<keyword evidence="2" id="KW-0813">Transport</keyword>
<evidence type="ECO:0000256" key="2">
    <source>
        <dbReference type="ARBA" id="ARBA00022448"/>
    </source>
</evidence>
<dbReference type="EMBL" id="SNYC01000010">
    <property type="protein sequence ID" value="TDQ06241.1"/>
    <property type="molecule type" value="Genomic_DNA"/>
</dbReference>
<dbReference type="GO" id="GO:0051262">
    <property type="term" value="P:protein tetramerization"/>
    <property type="evidence" value="ECO:0007669"/>
    <property type="project" value="InterPro"/>
</dbReference>
<gene>
    <name evidence="5" type="ORF">ATK78_4622</name>
</gene>
<dbReference type="RefSeq" id="WP_133578407.1">
    <property type="nucleotide sequence ID" value="NZ_SNYC01000010.1"/>
</dbReference>
<accession>A0A4R6SQH8</accession>
<dbReference type="InterPro" id="IPR035958">
    <property type="entry name" value="SecB-like_sf"/>
</dbReference>
<evidence type="ECO:0000313" key="6">
    <source>
        <dbReference type="Proteomes" id="UP000295620"/>
    </source>
</evidence>
<keyword evidence="4" id="KW-0811">Translocation</keyword>
<organism evidence="5 6">
    <name type="scientific">Pedobacter metabolipauper</name>
    <dbReference type="NCBI Taxonomy" id="425513"/>
    <lineage>
        <taxon>Bacteria</taxon>
        <taxon>Pseudomonadati</taxon>
        <taxon>Bacteroidota</taxon>
        <taxon>Sphingobacteriia</taxon>
        <taxon>Sphingobacteriales</taxon>
        <taxon>Sphingobacteriaceae</taxon>
        <taxon>Pedobacter</taxon>
    </lineage>
</organism>
<dbReference type="OrthoDB" id="983047at2"/>
<evidence type="ECO:0000256" key="4">
    <source>
        <dbReference type="ARBA" id="ARBA00023010"/>
    </source>
</evidence>
<reference evidence="5 6" key="1">
    <citation type="submission" date="2019-03" db="EMBL/GenBank/DDBJ databases">
        <title>Genomic Encyclopedia of Archaeal and Bacterial Type Strains, Phase II (KMG-II): from individual species to whole genera.</title>
        <authorList>
            <person name="Goeker M."/>
        </authorList>
    </citation>
    <scope>NUCLEOTIDE SEQUENCE [LARGE SCALE GENOMIC DNA]</scope>
    <source>
        <strain evidence="5 6">DSM 19035</strain>
    </source>
</reference>
<dbReference type="SUPFAM" id="SSF54611">
    <property type="entry name" value="SecB-like"/>
    <property type="match status" value="1"/>
</dbReference>
<evidence type="ECO:0000313" key="5">
    <source>
        <dbReference type="EMBL" id="TDQ06241.1"/>
    </source>
</evidence>
<keyword evidence="6" id="KW-1185">Reference proteome</keyword>
<dbReference type="GO" id="GO:0015031">
    <property type="term" value="P:protein transport"/>
    <property type="evidence" value="ECO:0007669"/>
    <property type="project" value="UniProtKB-KW"/>
</dbReference>
<name>A0A4R6SQH8_9SPHI</name>
<dbReference type="PANTHER" id="PTHR36918:SF1">
    <property type="entry name" value="PROTEIN-EXPORT PROTEIN SECB"/>
    <property type="match status" value="1"/>
</dbReference>
<dbReference type="AlphaFoldDB" id="A0A4R6SQH8"/>
<dbReference type="GO" id="GO:0051082">
    <property type="term" value="F:unfolded protein binding"/>
    <property type="evidence" value="ECO:0007669"/>
    <property type="project" value="InterPro"/>
</dbReference>